<dbReference type="OrthoDB" id="2692698at2759"/>
<feature type="region of interest" description="Disordered" evidence="1">
    <location>
        <begin position="211"/>
        <end position="238"/>
    </location>
</feature>
<evidence type="ECO:0000313" key="2">
    <source>
        <dbReference type="EMBL" id="KAG7092703.1"/>
    </source>
</evidence>
<name>A0A9P7USQ7_9AGAR</name>
<feature type="compositionally biased region" description="Low complexity" evidence="1">
    <location>
        <begin position="613"/>
        <end position="627"/>
    </location>
</feature>
<accession>A0A9P7USQ7</accession>
<evidence type="ECO:0000256" key="1">
    <source>
        <dbReference type="SAM" id="MobiDB-lite"/>
    </source>
</evidence>
<sequence>MVVLHSLVLFVDEPNVLHDEILGYLITTCDMTMAMTTSFLKKHRQIRRKTSSSTLGKNIVQSDKRSEKRTRIVKSDIRLPRPIRREEDYLYLPLSLQFPYPPLPTPSNPNFSPLSSPSSTSSGLPRTPPETSPSSSPLLKAQSKLAFITPLSISKSTDLTFGNFFSAPLSPTSSEETFDEPISPISPMMSFASPIYPLTSRAQDDPFIIIPPLTPLSEHDEDDEEPSRPTSDVESDDDYYTNALSSLLTLSSRMPQQNQHPSTRPESMLRAQCEISKLPNIPLDEETTGFEATRKACFPSAQLDPAWGRRSFLIPTRSPPPPPIAVTPESATSPASSPAQTLRPRPPSLKITKPFPRMSVVPLDTLEEDDVGDTSLLSYYGVSPSYGAFSSSSSSSSRASLGDFELQFEMDLESDLKFPVSLPGSPSDVEADEDGDDEWMASPTEEQLLVKQDQFEGSRDHTELDEKRPVHALRSRWSSSTLSSIHHLQSPRTPSTVSKFKHYLRGSINKKEGTSHRKGKRGVVVLGPSSSAFMSASPPTPFSPSAKSIRFANTPIPRSPSTTASSFGSPQSPTFSDVEEMMSFSAFLPVGSPTTKPPIPTSPKPTRVRRRPSTSSSSNTSTTSSGSERLKRKPIPVEMFLRV</sequence>
<feature type="compositionally biased region" description="Acidic residues" evidence="1">
    <location>
        <begin position="429"/>
        <end position="439"/>
    </location>
</feature>
<feature type="compositionally biased region" description="Low complexity" evidence="1">
    <location>
        <begin position="327"/>
        <end position="341"/>
    </location>
</feature>
<dbReference type="KEGG" id="more:E1B28_009033"/>
<organism evidence="2 3">
    <name type="scientific">Marasmius oreades</name>
    <name type="common">fairy-ring Marasmius</name>
    <dbReference type="NCBI Taxonomy" id="181124"/>
    <lineage>
        <taxon>Eukaryota</taxon>
        <taxon>Fungi</taxon>
        <taxon>Dikarya</taxon>
        <taxon>Basidiomycota</taxon>
        <taxon>Agaricomycotina</taxon>
        <taxon>Agaricomycetes</taxon>
        <taxon>Agaricomycetidae</taxon>
        <taxon>Agaricales</taxon>
        <taxon>Marasmiineae</taxon>
        <taxon>Marasmiaceae</taxon>
        <taxon>Marasmius</taxon>
    </lineage>
</organism>
<dbReference type="AlphaFoldDB" id="A0A9P7USQ7"/>
<reference evidence="2" key="1">
    <citation type="journal article" date="2021" name="Genome Biol. Evol.">
        <title>The assembled and annotated genome of the fairy-ring fungus Marasmius oreades.</title>
        <authorList>
            <person name="Hiltunen M."/>
            <person name="Ament-Velasquez S.L."/>
            <person name="Johannesson H."/>
        </authorList>
    </citation>
    <scope>NUCLEOTIDE SEQUENCE</scope>
    <source>
        <strain evidence="2">03SP1</strain>
    </source>
</reference>
<dbReference type="RefSeq" id="XP_043009173.1">
    <property type="nucleotide sequence ID" value="XM_043153888.1"/>
</dbReference>
<feature type="region of interest" description="Disordered" evidence="1">
    <location>
        <begin position="105"/>
        <end position="138"/>
    </location>
</feature>
<keyword evidence="3" id="KW-1185">Reference proteome</keyword>
<evidence type="ECO:0000313" key="3">
    <source>
        <dbReference type="Proteomes" id="UP001049176"/>
    </source>
</evidence>
<protein>
    <submittedName>
        <fullName evidence="2">Uncharacterized protein</fullName>
    </submittedName>
</protein>
<feature type="compositionally biased region" description="Low complexity" evidence="1">
    <location>
        <begin position="108"/>
        <end position="125"/>
    </location>
</feature>
<dbReference type="Proteomes" id="UP001049176">
    <property type="component" value="Chromosome 5"/>
</dbReference>
<feature type="compositionally biased region" description="Low complexity" evidence="1">
    <location>
        <begin position="533"/>
        <end position="548"/>
    </location>
</feature>
<dbReference type="GeneID" id="66078109"/>
<feature type="compositionally biased region" description="Polar residues" evidence="1">
    <location>
        <begin position="51"/>
        <end position="61"/>
    </location>
</feature>
<proteinExistence type="predicted"/>
<gene>
    <name evidence="2" type="ORF">E1B28_009033</name>
</gene>
<comment type="caution">
    <text evidence="2">The sequence shown here is derived from an EMBL/GenBank/DDBJ whole genome shotgun (WGS) entry which is preliminary data.</text>
</comment>
<feature type="region of interest" description="Disordered" evidence="1">
    <location>
        <begin position="314"/>
        <end position="354"/>
    </location>
</feature>
<feature type="region of interest" description="Disordered" evidence="1">
    <location>
        <begin position="45"/>
        <end position="67"/>
    </location>
</feature>
<feature type="region of interest" description="Disordered" evidence="1">
    <location>
        <begin position="533"/>
        <end position="643"/>
    </location>
</feature>
<feature type="region of interest" description="Disordered" evidence="1">
    <location>
        <begin position="419"/>
        <end position="442"/>
    </location>
</feature>
<dbReference type="EMBL" id="CM032185">
    <property type="protein sequence ID" value="KAG7092703.1"/>
    <property type="molecule type" value="Genomic_DNA"/>
</dbReference>
<feature type="compositionally biased region" description="Polar residues" evidence="1">
    <location>
        <begin position="559"/>
        <end position="575"/>
    </location>
</feature>